<evidence type="ECO:0008006" key="6">
    <source>
        <dbReference type="Google" id="ProtNLM"/>
    </source>
</evidence>
<dbReference type="PANTHER" id="PTHR44229:SF4">
    <property type="entry name" value="15-HYDROXYPROSTAGLANDIN DEHYDROGENASE [NAD(+)]"/>
    <property type="match status" value="1"/>
</dbReference>
<name>A0A0G2I115_9EURO</name>
<dbReference type="Proteomes" id="UP000034164">
    <property type="component" value="Unassembled WGS sequence"/>
</dbReference>
<dbReference type="EMBL" id="LCZI01000811">
    <property type="protein sequence ID" value="KKZ64292.1"/>
    <property type="molecule type" value="Genomic_DNA"/>
</dbReference>
<gene>
    <name evidence="4" type="ORF">EMCG_09724</name>
</gene>
<proteinExistence type="inferred from homology"/>
<organism evidence="4 5">
    <name type="scientific">[Emmonsia] crescens</name>
    <dbReference type="NCBI Taxonomy" id="73230"/>
    <lineage>
        <taxon>Eukaryota</taxon>
        <taxon>Fungi</taxon>
        <taxon>Dikarya</taxon>
        <taxon>Ascomycota</taxon>
        <taxon>Pezizomycotina</taxon>
        <taxon>Eurotiomycetes</taxon>
        <taxon>Eurotiomycetidae</taxon>
        <taxon>Onygenales</taxon>
        <taxon>Ajellomycetaceae</taxon>
        <taxon>Emergomyces</taxon>
    </lineage>
</organism>
<dbReference type="InterPro" id="IPR020904">
    <property type="entry name" value="Sc_DH/Rdtase_CS"/>
</dbReference>
<dbReference type="GO" id="GO:0016616">
    <property type="term" value="F:oxidoreductase activity, acting on the CH-OH group of donors, NAD or NADP as acceptor"/>
    <property type="evidence" value="ECO:0007669"/>
    <property type="project" value="TreeGrafter"/>
</dbReference>
<evidence type="ECO:0000313" key="5">
    <source>
        <dbReference type="Proteomes" id="UP000034164"/>
    </source>
</evidence>
<dbReference type="Pfam" id="PF00106">
    <property type="entry name" value="adh_short"/>
    <property type="match status" value="1"/>
</dbReference>
<protein>
    <recommendedName>
        <fullName evidence="6">3-hydroxybutyrate dehydrogenase</fullName>
    </recommendedName>
</protein>
<comment type="caution">
    <text evidence="4">The sequence shown here is derived from an EMBL/GenBank/DDBJ whole genome shotgun (WGS) entry which is preliminary data.</text>
</comment>
<dbReference type="VEuPathDB" id="FungiDB:EMCG_09724"/>
<sequence>MLGEFPLKDKIVVITGGGSGIGLAFVQHALSLNTKVLIGDLRLTADAEKLVSQRNNHDRNNNNNSDVPHSVSVAFVKCDVTKWDELQNLIEMAREIFGDVPDVYVPCAGVFEPSRSNFWLDSEQEKNHYATLDTNISHPIKFTRMAMHALLERKKKGVVLLIASIAGLDGVYSKPLYATSKHAIVGFVKSMGVAEQQLGVKVVGICPELEKQSITNTPIWDDDEELLSFFRSDRAQMLKPELIAASMVNLIQRGEYTGGTVFLETGEASSVVFKGFENDPKKIGAIETLPGVSRIGKLMSREMAKL</sequence>
<dbReference type="Gene3D" id="3.40.50.720">
    <property type="entry name" value="NAD(P)-binding Rossmann-like Domain"/>
    <property type="match status" value="1"/>
</dbReference>
<dbReference type="InterPro" id="IPR036291">
    <property type="entry name" value="NAD(P)-bd_dom_sf"/>
</dbReference>
<dbReference type="PANTHER" id="PTHR44229">
    <property type="entry name" value="15-HYDROXYPROSTAGLANDIN DEHYDROGENASE [NAD(+)]"/>
    <property type="match status" value="1"/>
</dbReference>
<dbReference type="PRINTS" id="PR00081">
    <property type="entry name" value="GDHRDH"/>
</dbReference>
<dbReference type="OrthoDB" id="37659at2759"/>
<evidence type="ECO:0000256" key="1">
    <source>
        <dbReference type="ARBA" id="ARBA00006484"/>
    </source>
</evidence>
<evidence type="ECO:0000256" key="3">
    <source>
        <dbReference type="ARBA" id="ARBA00023002"/>
    </source>
</evidence>
<accession>A0A0G2I115</accession>
<keyword evidence="2" id="KW-0521">NADP</keyword>
<evidence type="ECO:0000256" key="2">
    <source>
        <dbReference type="ARBA" id="ARBA00022857"/>
    </source>
</evidence>
<dbReference type="GO" id="GO:0005737">
    <property type="term" value="C:cytoplasm"/>
    <property type="evidence" value="ECO:0007669"/>
    <property type="project" value="TreeGrafter"/>
</dbReference>
<keyword evidence="3" id="KW-0560">Oxidoreductase</keyword>
<dbReference type="SUPFAM" id="SSF51735">
    <property type="entry name" value="NAD(P)-binding Rossmann-fold domains"/>
    <property type="match status" value="1"/>
</dbReference>
<comment type="similarity">
    <text evidence="1">Belongs to the short-chain dehydrogenases/reductases (SDR) family.</text>
</comment>
<reference evidence="5" key="1">
    <citation type="journal article" date="2015" name="PLoS Genet.">
        <title>The dynamic genome and transcriptome of the human fungal pathogen Blastomyces and close relative Emmonsia.</title>
        <authorList>
            <person name="Munoz J.F."/>
            <person name="Gauthier G.M."/>
            <person name="Desjardins C.A."/>
            <person name="Gallo J.E."/>
            <person name="Holder J."/>
            <person name="Sullivan T.D."/>
            <person name="Marty A.J."/>
            <person name="Carmen J.C."/>
            <person name="Chen Z."/>
            <person name="Ding L."/>
            <person name="Gujja S."/>
            <person name="Magrini V."/>
            <person name="Misas E."/>
            <person name="Mitreva M."/>
            <person name="Priest M."/>
            <person name="Saif S."/>
            <person name="Whiston E.A."/>
            <person name="Young S."/>
            <person name="Zeng Q."/>
            <person name="Goldman W.E."/>
            <person name="Mardis E.R."/>
            <person name="Taylor J.W."/>
            <person name="McEwen J.G."/>
            <person name="Clay O.K."/>
            <person name="Klein B.S."/>
            <person name="Cuomo C.A."/>
        </authorList>
    </citation>
    <scope>NUCLEOTIDE SEQUENCE [LARGE SCALE GENOMIC DNA]</scope>
    <source>
        <strain evidence="5">UAMH 3008</strain>
    </source>
</reference>
<evidence type="ECO:0000313" key="4">
    <source>
        <dbReference type="EMBL" id="KKZ64292.1"/>
    </source>
</evidence>
<dbReference type="InterPro" id="IPR002347">
    <property type="entry name" value="SDR_fam"/>
</dbReference>
<dbReference type="PROSITE" id="PS00061">
    <property type="entry name" value="ADH_SHORT"/>
    <property type="match status" value="1"/>
</dbReference>
<dbReference type="AlphaFoldDB" id="A0A0G2I115"/>